<keyword evidence="4 7" id="KW-0238">DNA-binding</keyword>
<dbReference type="InterPro" id="IPR001867">
    <property type="entry name" value="OmpR/PhoB-type_DNA-bd"/>
</dbReference>
<evidence type="ECO:0000256" key="2">
    <source>
        <dbReference type="ARBA" id="ARBA00023012"/>
    </source>
</evidence>
<dbReference type="PANTHER" id="PTHR48111">
    <property type="entry name" value="REGULATOR OF RPOS"/>
    <property type="match status" value="1"/>
</dbReference>
<evidence type="ECO:0000313" key="11">
    <source>
        <dbReference type="Proteomes" id="UP000199603"/>
    </source>
</evidence>
<dbReference type="OrthoDB" id="9802426at2"/>
<dbReference type="InterPro" id="IPR036388">
    <property type="entry name" value="WH-like_DNA-bd_sf"/>
</dbReference>
<dbReference type="SUPFAM" id="SSF52172">
    <property type="entry name" value="CheY-like"/>
    <property type="match status" value="1"/>
</dbReference>
<dbReference type="SUPFAM" id="SSF46894">
    <property type="entry name" value="C-terminal effector domain of the bipartite response regulators"/>
    <property type="match status" value="1"/>
</dbReference>
<feature type="DNA-binding region" description="OmpR/PhoB-type" evidence="7">
    <location>
        <begin position="124"/>
        <end position="218"/>
    </location>
</feature>
<dbReference type="GO" id="GO:0005829">
    <property type="term" value="C:cytosol"/>
    <property type="evidence" value="ECO:0007669"/>
    <property type="project" value="TreeGrafter"/>
</dbReference>
<dbReference type="STRING" id="265719.SAMN04488509_102146"/>
<proteinExistence type="predicted"/>
<dbReference type="RefSeq" id="WP_091239812.1">
    <property type="nucleotide sequence ID" value="NZ_FNAG01000002.1"/>
</dbReference>
<dbReference type="PROSITE" id="PS50110">
    <property type="entry name" value="RESPONSE_REGULATORY"/>
    <property type="match status" value="1"/>
</dbReference>
<feature type="modified residue" description="4-aspartylphosphate" evidence="6">
    <location>
        <position position="51"/>
    </location>
</feature>
<evidence type="ECO:0000256" key="1">
    <source>
        <dbReference type="ARBA" id="ARBA00022553"/>
    </source>
</evidence>
<dbReference type="PROSITE" id="PS51755">
    <property type="entry name" value="OMPR_PHOB"/>
    <property type="match status" value="1"/>
</dbReference>
<dbReference type="GO" id="GO:0000156">
    <property type="term" value="F:phosphorelay response regulator activity"/>
    <property type="evidence" value="ECO:0007669"/>
    <property type="project" value="TreeGrafter"/>
</dbReference>
<dbReference type="AlphaFoldDB" id="A0A1G6U5D9"/>
<accession>A0A1G6U5D9</accession>
<dbReference type="SMART" id="SM00448">
    <property type="entry name" value="REC"/>
    <property type="match status" value="1"/>
</dbReference>
<dbReference type="InterPro" id="IPR001789">
    <property type="entry name" value="Sig_transdc_resp-reg_receiver"/>
</dbReference>
<reference evidence="10 11" key="1">
    <citation type="submission" date="2016-10" db="EMBL/GenBank/DDBJ databases">
        <authorList>
            <person name="de Groot N.N."/>
        </authorList>
    </citation>
    <scope>NUCLEOTIDE SEQUENCE [LARGE SCALE GENOMIC DNA]</scope>
    <source>
        <strain evidence="10 11">DSM 16957</strain>
    </source>
</reference>
<keyword evidence="11" id="KW-1185">Reference proteome</keyword>
<dbReference type="Gene3D" id="1.10.10.10">
    <property type="entry name" value="Winged helix-like DNA-binding domain superfamily/Winged helix DNA-binding domain"/>
    <property type="match status" value="1"/>
</dbReference>
<evidence type="ECO:0000259" key="8">
    <source>
        <dbReference type="PROSITE" id="PS50110"/>
    </source>
</evidence>
<dbReference type="InterPro" id="IPR016032">
    <property type="entry name" value="Sig_transdc_resp-reg_C-effctor"/>
</dbReference>
<evidence type="ECO:0000256" key="6">
    <source>
        <dbReference type="PROSITE-ProRule" id="PRU00169"/>
    </source>
</evidence>
<evidence type="ECO:0000256" key="4">
    <source>
        <dbReference type="ARBA" id="ARBA00023125"/>
    </source>
</evidence>
<protein>
    <submittedName>
        <fullName evidence="10">Two-component system, OmpR family, response regulator</fullName>
    </submittedName>
</protein>
<dbReference type="Pfam" id="PF00072">
    <property type="entry name" value="Response_reg"/>
    <property type="match status" value="1"/>
</dbReference>
<dbReference type="InterPro" id="IPR011006">
    <property type="entry name" value="CheY-like_superfamily"/>
</dbReference>
<dbReference type="FunFam" id="3.40.50.2300:FF:000002">
    <property type="entry name" value="DNA-binding response regulator PhoP"/>
    <property type="match status" value="1"/>
</dbReference>
<evidence type="ECO:0000313" key="10">
    <source>
        <dbReference type="EMBL" id="SDD35896.1"/>
    </source>
</evidence>
<evidence type="ECO:0000256" key="5">
    <source>
        <dbReference type="ARBA" id="ARBA00023163"/>
    </source>
</evidence>
<dbReference type="GO" id="GO:0032993">
    <property type="term" value="C:protein-DNA complex"/>
    <property type="evidence" value="ECO:0007669"/>
    <property type="project" value="TreeGrafter"/>
</dbReference>
<keyword evidence="3" id="KW-0805">Transcription regulation</keyword>
<feature type="domain" description="Response regulatory" evidence="8">
    <location>
        <begin position="2"/>
        <end position="116"/>
    </location>
</feature>
<dbReference type="SMART" id="SM00862">
    <property type="entry name" value="Trans_reg_C"/>
    <property type="match status" value="1"/>
</dbReference>
<feature type="domain" description="OmpR/PhoB-type" evidence="9">
    <location>
        <begin position="124"/>
        <end position="218"/>
    </location>
</feature>
<dbReference type="InterPro" id="IPR039420">
    <property type="entry name" value="WalR-like"/>
</dbReference>
<name>A0A1G6U5D9_9GAMM</name>
<evidence type="ECO:0000259" key="9">
    <source>
        <dbReference type="PROSITE" id="PS51755"/>
    </source>
</evidence>
<evidence type="ECO:0000256" key="7">
    <source>
        <dbReference type="PROSITE-ProRule" id="PRU01091"/>
    </source>
</evidence>
<dbReference type="CDD" id="cd00383">
    <property type="entry name" value="trans_reg_C"/>
    <property type="match status" value="1"/>
</dbReference>
<gene>
    <name evidence="10" type="ORF">SAMN04488509_102146</name>
</gene>
<dbReference type="GO" id="GO:0006355">
    <property type="term" value="P:regulation of DNA-templated transcription"/>
    <property type="evidence" value="ECO:0007669"/>
    <property type="project" value="InterPro"/>
</dbReference>
<dbReference type="EMBL" id="FNAG01000002">
    <property type="protein sequence ID" value="SDD35896.1"/>
    <property type="molecule type" value="Genomic_DNA"/>
</dbReference>
<dbReference type="PANTHER" id="PTHR48111:SF37">
    <property type="entry name" value="RESPONSE REGULATOR PROTEIN CARR"/>
    <property type="match status" value="1"/>
</dbReference>
<keyword evidence="1 6" id="KW-0597">Phosphoprotein</keyword>
<keyword evidence="5" id="KW-0804">Transcription</keyword>
<dbReference type="Pfam" id="PF00486">
    <property type="entry name" value="Trans_reg_C"/>
    <property type="match status" value="1"/>
</dbReference>
<sequence length="228" mass="24508">MRVLVAEDDAELAQRVCAALNEAGFTAEHCADGREAEFRGATEAYAAAVLDLGLPSLDGLSVLHRWREQGVKLPVLVLTARGRWHDKLAGFNAGADDYLTKPFLLDEVVLRVRALIRRASGHASPVLECGPLSHDVNAGRFALDGASLSLTAQESRILGYLLHNVGRIVSRGELGEHVYEGGHDPDSNVLDVLVGRIRRKIGPGLLHTHRGQGFRLEAEAEAGADAGE</sequence>
<dbReference type="Gene3D" id="3.40.50.2300">
    <property type="match status" value="1"/>
</dbReference>
<keyword evidence="2" id="KW-0902">Two-component regulatory system</keyword>
<evidence type="ECO:0000256" key="3">
    <source>
        <dbReference type="ARBA" id="ARBA00023015"/>
    </source>
</evidence>
<organism evidence="10 11">
    <name type="scientific">Aquimonas voraii</name>
    <dbReference type="NCBI Taxonomy" id="265719"/>
    <lineage>
        <taxon>Bacteria</taxon>
        <taxon>Pseudomonadati</taxon>
        <taxon>Pseudomonadota</taxon>
        <taxon>Gammaproteobacteria</taxon>
        <taxon>Lysobacterales</taxon>
        <taxon>Lysobacteraceae</taxon>
        <taxon>Aquimonas</taxon>
    </lineage>
</organism>
<dbReference type="Proteomes" id="UP000199603">
    <property type="component" value="Unassembled WGS sequence"/>
</dbReference>
<dbReference type="Gene3D" id="6.10.250.690">
    <property type="match status" value="1"/>
</dbReference>
<dbReference type="GO" id="GO:0000976">
    <property type="term" value="F:transcription cis-regulatory region binding"/>
    <property type="evidence" value="ECO:0007669"/>
    <property type="project" value="TreeGrafter"/>
</dbReference>